<name>A0AA35S1D9_GEOBA</name>
<dbReference type="EMBL" id="CASHTH010001871">
    <property type="protein sequence ID" value="CAI8021154.1"/>
    <property type="molecule type" value="Genomic_DNA"/>
</dbReference>
<sequence>MTPLPILVCSGRTRYHMYWCGVLETICCSIPKIGVFQGL</sequence>
<protein>
    <submittedName>
        <fullName evidence="1">Uncharacterized protein</fullName>
    </submittedName>
</protein>
<reference evidence="1" key="1">
    <citation type="submission" date="2023-03" db="EMBL/GenBank/DDBJ databases">
        <authorList>
            <person name="Steffen K."/>
            <person name="Cardenas P."/>
        </authorList>
    </citation>
    <scope>NUCLEOTIDE SEQUENCE</scope>
</reference>
<organism evidence="1 2">
    <name type="scientific">Geodia barretti</name>
    <name type="common">Barrett's horny sponge</name>
    <dbReference type="NCBI Taxonomy" id="519541"/>
    <lineage>
        <taxon>Eukaryota</taxon>
        <taxon>Metazoa</taxon>
        <taxon>Porifera</taxon>
        <taxon>Demospongiae</taxon>
        <taxon>Heteroscleromorpha</taxon>
        <taxon>Tetractinellida</taxon>
        <taxon>Astrophorina</taxon>
        <taxon>Geodiidae</taxon>
        <taxon>Geodia</taxon>
    </lineage>
</organism>
<gene>
    <name evidence="1" type="ORF">GBAR_LOCUS12581</name>
</gene>
<keyword evidence="2" id="KW-1185">Reference proteome</keyword>
<accession>A0AA35S1D9</accession>
<dbReference type="Proteomes" id="UP001174909">
    <property type="component" value="Unassembled WGS sequence"/>
</dbReference>
<comment type="caution">
    <text evidence="1">The sequence shown here is derived from an EMBL/GenBank/DDBJ whole genome shotgun (WGS) entry which is preliminary data.</text>
</comment>
<dbReference type="AlphaFoldDB" id="A0AA35S1D9"/>
<proteinExistence type="predicted"/>
<evidence type="ECO:0000313" key="1">
    <source>
        <dbReference type="EMBL" id="CAI8021154.1"/>
    </source>
</evidence>
<evidence type="ECO:0000313" key="2">
    <source>
        <dbReference type="Proteomes" id="UP001174909"/>
    </source>
</evidence>